<gene>
    <name evidence="3" type="ORF">SAMN06264855_102286</name>
</gene>
<organism evidence="3 4">
    <name type="scientific">Halorubrum vacuolatum</name>
    <name type="common">Natronobacterium vacuolatum</name>
    <dbReference type="NCBI Taxonomy" id="63740"/>
    <lineage>
        <taxon>Archaea</taxon>
        <taxon>Methanobacteriati</taxon>
        <taxon>Methanobacteriota</taxon>
        <taxon>Stenosarchaea group</taxon>
        <taxon>Halobacteria</taxon>
        <taxon>Halobacteriales</taxon>
        <taxon>Haloferacaceae</taxon>
        <taxon>Halorubrum</taxon>
    </lineage>
</organism>
<dbReference type="EMBL" id="FZNQ01000002">
    <property type="protein sequence ID" value="SNR32238.1"/>
    <property type="molecule type" value="Genomic_DNA"/>
</dbReference>
<dbReference type="RefSeq" id="WP_089383731.1">
    <property type="nucleotide sequence ID" value="NZ_FZNQ01000002.1"/>
</dbReference>
<keyword evidence="2" id="KW-1133">Transmembrane helix</keyword>
<keyword evidence="2" id="KW-0812">Transmembrane</keyword>
<dbReference type="Proteomes" id="UP000198397">
    <property type="component" value="Unassembled WGS sequence"/>
</dbReference>
<evidence type="ECO:0000256" key="1">
    <source>
        <dbReference type="SAM" id="MobiDB-lite"/>
    </source>
</evidence>
<evidence type="ECO:0000313" key="4">
    <source>
        <dbReference type="Proteomes" id="UP000198397"/>
    </source>
</evidence>
<reference evidence="3 4" key="1">
    <citation type="submission" date="2017-06" db="EMBL/GenBank/DDBJ databases">
        <authorList>
            <person name="Kim H.J."/>
            <person name="Triplett B.A."/>
        </authorList>
    </citation>
    <scope>NUCLEOTIDE SEQUENCE [LARGE SCALE GENOMIC DNA]</scope>
    <source>
        <strain evidence="3 4">DSM 8800</strain>
    </source>
</reference>
<feature type="transmembrane region" description="Helical" evidence="2">
    <location>
        <begin position="64"/>
        <end position="84"/>
    </location>
</feature>
<feature type="transmembrane region" description="Helical" evidence="2">
    <location>
        <begin position="35"/>
        <end position="58"/>
    </location>
</feature>
<keyword evidence="2" id="KW-0472">Membrane</keyword>
<evidence type="ECO:0000256" key="2">
    <source>
        <dbReference type="SAM" id="Phobius"/>
    </source>
</evidence>
<dbReference type="OrthoDB" id="327920at2157"/>
<sequence length="90" mass="9003">MTGGEGGSDDGVRSEPSGARDVTTKDVEPSDIGPMGAMIAVAFTGAVIAFLGFGLSVFVGDAALVFAVLGLVVVLASPVAYIRFRDLVAG</sequence>
<evidence type="ECO:0000313" key="3">
    <source>
        <dbReference type="EMBL" id="SNR32238.1"/>
    </source>
</evidence>
<name>A0A238VDK8_HALVU</name>
<keyword evidence="4" id="KW-1185">Reference proteome</keyword>
<accession>A0A238VDK8</accession>
<feature type="region of interest" description="Disordered" evidence="1">
    <location>
        <begin position="1"/>
        <end position="29"/>
    </location>
</feature>
<dbReference type="AlphaFoldDB" id="A0A238VDK8"/>
<protein>
    <submittedName>
        <fullName evidence="3">Uncharacterized protein</fullName>
    </submittedName>
</protein>
<proteinExistence type="predicted"/>